<reference evidence="3 4" key="1">
    <citation type="submission" date="2019-12" db="EMBL/GenBank/DDBJ databases">
        <authorList>
            <person name="Scholz U."/>
            <person name="Mascher M."/>
            <person name="Fiebig A."/>
        </authorList>
    </citation>
    <scope>NUCLEOTIDE SEQUENCE</scope>
</reference>
<evidence type="ECO:0000259" key="2">
    <source>
        <dbReference type="Pfam" id="PF01248"/>
    </source>
</evidence>
<name>A0A7I8IW50_SPIIN</name>
<dbReference type="Pfam" id="PF01248">
    <property type="entry name" value="Ribosomal_L7Ae"/>
    <property type="match status" value="1"/>
</dbReference>
<dbReference type="PANTHER" id="PTHR47903:SF2">
    <property type="entry name" value="OS07G0636400 PROTEIN"/>
    <property type="match status" value="1"/>
</dbReference>
<dbReference type="InterPro" id="IPR029064">
    <property type="entry name" value="Ribosomal_eL30-like_sf"/>
</dbReference>
<evidence type="ECO:0000313" key="4">
    <source>
        <dbReference type="Proteomes" id="UP001189122"/>
    </source>
</evidence>
<organism evidence="3">
    <name type="scientific">Spirodela intermedia</name>
    <name type="common">Intermediate duckweed</name>
    <dbReference type="NCBI Taxonomy" id="51605"/>
    <lineage>
        <taxon>Eukaryota</taxon>
        <taxon>Viridiplantae</taxon>
        <taxon>Streptophyta</taxon>
        <taxon>Embryophyta</taxon>
        <taxon>Tracheophyta</taxon>
        <taxon>Spermatophyta</taxon>
        <taxon>Magnoliopsida</taxon>
        <taxon>Liliopsida</taxon>
        <taxon>Araceae</taxon>
        <taxon>Lemnoideae</taxon>
        <taxon>Spirodela</taxon>
    </lineage>
</organism>
<dbReference type="EMBL" id="LR743593">
    <property type="protein sequence ID" value="CAA2622572.1"/>
    <property type="molecule type" value="Genomic_DNA"/>
</dbReference>
<dbReference type="AlphaFoldDB" id="A0A7I8IW50"/>
<protein>
    <recommendedName>
        <fullName evidence="2">Ribosomal protein eL8/eL30/eS12/Gadd45 domain-containing protein</fullName>
    </recommendedName>
</protein>
<dbReference type="PANTHER" id="PTHR47903">
    <property type="entry name" value="OS07G0636400 PROTEIN"/>
    <property type="match status" value="1"/>
</dbReference>
<evidence type="ECO:0000313" key="3">
    <source>
        <dbReference type="EMBL" id="CAA2622572.1"/>
    </source>
</evidence>
<evidence type="ECO:0000256" key="1">
    <source>
        <dbReference type="SAM" id="MobiDB-lite"/>
    </source>
</evidence>
<sequence length="190" mass="21100">MGRKKRRESKRPPSTTLAAACHDGQEQSRAECVQGKKLTEMLQMIGREVELERLSKGGIPDKIWTKQQFAIGINDVTRVLERMSRKEKGLQAEKDSPAIHHRPSPLVSLQAVLVASDCTPRYLTHHIPTLANSLGVPVVPVRDYGGGSLRLGELVKLKTAMAVGVKARGSRINKAMEEFLRCEGWWVSHS</sequence>
<feature type="region of interest" description="Disordered" evidence="1">
    <location>
        <begin position="1"/>
        <end position="23"/>
    </location>
</feature>
<accession>A0A7I8IW50</accession>
<feature type="domain" description="Ribosomal protein eL8/eL30/eS12/Gadd45" evidence="2">
    <location>
        <begin position="110"/>
        <end position="166"/>
    </location>
</feature>
<dbReference type="Proteomes" id="UP001189122">
    <property type="component" value="Unassembled WGS sequence"/>
</dbReference>
<dbReference type="InterPro" id="IPR004038">
    <property type="entry name" value="Ribosomal_eL8/eL30/eS12/Gad45"/>
</dbReference>
<proteinExistence type="predicted"/>
<dbReference type="SUPFAM" id="SSF55315">
    <property type="entry name" value="L30e-like"/>
    <property type="match status" value="1"/>
</dbReference>
<dbReference type="Gene3D" id="3.30.1330.30">
    <property type="match status" value="1"/>
</dbReference>
<gene>
    <name evidence="3" type="ORF">SI7747_06008609</name>
</gene>
<keyword evidence="4" id="KW-1185">Reference proteome</keyword>
<dbReference type="EMBL" id="CACRZD030000006">
    <property type="protein sequence ID" value="CAA6662216.1"/>
    <property type="molecule type" value="Genomic_DNA"/>
</dbReference>